<feature type="transmembrane region" description="Helical" evidence="1">
    <location>
        <begin position="374"/>
        <end position="391"/>
    </location>
</feature>
<evidence type="ECO:0000313" key="2">
    <source>
        <dbReference type="EMBL" id="MBV0925084.1"/>
    </source>
</evidence>
<reference evidence="2 3" key="1">
    <citation type="submission" date="2021-06" db="EMBL/GenBank/DDBJ databases">
        <title>New haloarchaea isolates fom saline soil.</title>
        <authorList>
            <person name="Duran-Viseras A."/>
            <person name="Sanchez-Porro C.S."/>
            <person name="Ventosa A."/>
        </authorList>
    </citation>
    <scope>NUCLEOTIDE SEQUENCE [LARGE SCALE GENOMIC DNA]</scope>
    <source>
        <strain evidence="2 3">JCM 183640</strain>
    </source>
</reference>
<dbReference type="AlphaFoldDB" id="A0A8J7YC01"/>
<protein>
    <recommendedName>
        <fullName evidence="4">Fenitrothion hydrolase</fullName>
    </recommendedName>
</protein>
<dbReference type="EMBL" id="JAHQXF010000002">
    <property type="protein sequence ID" value="MBV0925084.1"/>
    <property type="molecule type" value="Genomic_DNA"/>
</dbReference>
<keyword evidence="1" id="KW-0472">Membrane</keyword>
<dbReference type="RefSeq" id="WP_162317924.1">
    <property type="nucleotide sequence ID" value="NZ_JAHQXF010000002.1"/>
</dbReference>
<evidence type="ECO:0008006" key="4">
    <source>
        <dbReference type="Google" id="ProtNLM"/>
    </source>
</evidence>
<organism evidence="2 3">
    <name type="scientific">Haloarcula limicola</name>
    <dbReference type="NCBI Taxonomy" id="1429915"/>
    <lineage>
        <taxon>Archaea</taxon>
        <taxon>Methanobacteriati</taxon>
        <taxon>Methanobacteriota</taxon>
        <taxon>Stenosarchaea group</taxon>
        <taxon>Halobacteria</taxon>
        <taxon>Halobacteriales</taxon>
        <taxon>Haloarculaceae</taxon>
        <taxon>Haloarcula</taxon>
    </lineage>
</organism>
<feature type="transmembrane region" description="Helical" evidence="1">
    <location>
        <begin position="403"/>
        <end position="426"/>
    </location>
</feature>
<keyword evidence="1" id="KW-0812">Transmembrane</keyword>
<feature type="transmembrane region" description="Helical" evidence="1">
    <location>
        <begin position="310"/>
        <end position="329"/>
    </location>
</feature>
<keyword evidence="1" id="KW-1133">Transmembrane helix</keyword>
<sequence>MRGRSRRSPLVAPTATVLAVLAFSGVASAHGAVGGGIEAPIPLWLLYAGAGGTVAVTAGWLAVGERTGGLSADAPSLSVPFWLSQALGNVGRALGLAALLAVLLSGVLGQQIQSENVATVLFWPVWLKGLGLVAVVAGSPWRVLSPWRTIYLGLARLEGEPPAVLGAYPERLGDWPAVVGFALVVGITENLTLLPRSPRLTAALVAGYALIMLVGALAYGPTWLRRADALAVLYRLLGRVAPLAVAREGGGYRLSLRAPWRACTRPVTDTSTAAFVVLALYTVSFDGLTNTRAFRSLLASMPTDLGPTPAAVVLYLAGFALFLGSYRVAVAPVGRLGDGDPGTHTAIDGPATVFAASLLPIAAAYEVAHTYPFVLRNLGVLAALLTDGIIAPDPVAGLPLSVFWGSQVGLVVAGHLVAVVAAHAVAVEAYGRRGGRRAHAPLVAVMVGYTVLSLWIISQPVVN</sequence>
<proteinExistence type="predicted"/>
<feature type="transmembrane region" description="Helical" evidence="1">
    <location>
        <begin position="41"/>
        <end position="63"/>
    </location>
</feature>
<keyword evidence="3" id="KW-1185">Reference proteome</keyword>
<feature type="transmembrane region" description="Helical" evidence="1">
    <location>
        <begin position="121"/>
        <end position="141"/>
    </location>
</feature>
<feature type="transmembrane region" description="Helical" evidence="1">
    <location>
        <begin position="93"/>
        <end position="109"/>
    </location>
</feature>
<evidence type="ECO:0000313" key="3">
    <source>
        <dbReference type="Proteomes" id="UP000766550"/>
    </source>
</evidence>
<feature type="transmembrane region" description="Helical" evidence="1">
    <location>
        <begin position="438"/>
        <end position="457"/>
    </location>
</feature>
<feature type="transmembrane region" description="Helical" evidence="1">
    <location>
        <begin position="200"/>
        <end position="220"/>
    </location>
</feature>
<dbReference type="OrthoDB" id="307643at2157"/>
<evidence type="ECO:0000256" key="1">
    <source>
        <dbReference type="SAM" id="Phobius"/>
    </source>
</evidence>
<comment type="caution">
    <text evidence="2">The sequence shown here is derived from an EMBL/GenBank/DDBJ whole genome shotgun (WGS) entry which is preliminary data.</text>
</comment>
<feature type="transmembrane region" description="Helical" evidence="1">
    <location>
        <begin position="349"/>
        <end position="367"/>
    </location>
</feature>
<name>A0A8J7YC01_9EURY</name>
<feature type="transmembrane region" description="Helical" evidence="1">
    <location>
        <begin position="175"/>
        <end position="193"/>
    </location>
</feature>
<accession>A0A8J7YC01</accession>
<feature type="transmembrane region" description="Helical" evidence="1">
    <location>
        <begin position="270"/>
        <end position="289"/>
    </location>
</feature>
<gene>
    <name evidence="2" type="ORF">KTS45_12845</name>
</gene>
<dbReference type="Proteomes" id="UP000766550">
    <property type="component" value="Unassembled WGS sequence"/>
</dbReference>